<dbReference type="Proteomes" id="UP001548587">
    <property type="component" value="Unassembled WGS sequence"/>
</dbReference>
<gene>
    <name evidence="1" type="ORF">ABXL37_26335</name>
</gene>
<protein>
    <submittedName>
        <fullName evidence="1">PD-(D/E)XK nuclease family protein</fullName>
    </submittedName>
</protein>
<keyword evidence="2" id="KW-1185">Reference proteome</keyword>
<name>A0ABV2CF81_9BURK</name>
<dbReference type="EMBL" id="JBEWCH010000021">
    <property type="protein sequence ID" value="MET1477776.1"/>
    <property type="molecule type" value="Genomic_DNA"/>
</dbReference>
<dbReference type="Pfam" id="PF14281">
    <property type="entry name" value="PDDEXK_4"/>
    <property type="match status" value="1"/>
</dbReference>
<dbReference type="RefSeq" id="WP_209927710.1">
    <property type="nucleotide sequence ID" value="NZ_JBEWCH010000021.1"/>
</dbReference>
<comment type="caution">
    <text evidence="1">The sequence shown here is derived from an EMBL/GenBank/DDBJ whole genome shotgun (WGS) entry which is preliminary data.</text>
</comment>
<evidence type="ECO:0000313" key="2">
    <source>
        <dbReference type="Proteomes" id="UP001548587"/>
    </source>
</evidence>
<accession>A0ABV2CF81</accession>
<reference evidence="1 2" key="1">
    <citation type="submission" date="2024-06" db="EMBL/GenBank/DDBJ databases">
        <title>Burkholderia sola in Mexico.</title>
        <authorList>
            <person name="Estrada P."/>
        </authorList>
    </citation>
    <scope>NUCLEOTIDE SEQUENCE [LARGE SCALE GENOMIC DNA]</scope>
    <source>
        <strain evidence="1 2">CpTa8-5</strain>
    </source>
</reference>
<sequence>MADYSPETLIDYFFADANVQRLVTSTASWQPLRICYPKEVNVSRFLAWLLDPSEGHGLGDLAIQSLLTRAWWNSDDAEVPLTTRRFLSPSNVQTEGFSSAVVTTEVDLNGRSLDVLVVDASRRRYIAIENKFGAQQSRAQLKDYREQLEKLLPDFLGVHIFLDSREAVPEDAAWIPVGYDWLAEFLREAEKREATAQHVQQALAQFRNVIEDETEDSMGKSSFGHLVTEVAGGHPEVLELMTPWARHGSKGARAHMLTELMSEANTLDGKSMLRLFQLYWRRASVWDHCIRQAQFAPFVSALRQRFDDVLVDPKRVRTGFSLLRWDSLIDLDQFPDWNYYPAGVNVRQTGETFQVTTFIQLNHVRAEKRDVLIEAAEAFRKTNGVRRKMSDEQSFVVLRRLRDLNKTRAINETVSQFVELQARLESIR</sequence>
<organism evidence="1 2">
    <name type="scientific">Burkholderia sola</name>
    <dbReference type="NCBI Taxonomy" id="2843302"/>
    <lineage>
        <taxon>Bacteria</taxon>
        <taxon>Pseudomonadati</taxon>
        <taxon>Pseudomonadota</taxon>
        <taxon>Betaproteobacteria</taxon>
        <taxon>Burkholderiales</taxon>
        <taxon>Burkholderiaceae</taxon>
        <taxon>Burkholderia</taxon>
        <taxon>Burkholderia cepacia complex</taxon>
    </lineage>
</organism>
<evidence type="ECO:0000313" key="1">
    <source>
        <dbReference type="EMBL" id="MET1477776.1"/>
    </source>
</evidence>
<proteinExistence type="predicted"/>
<dbReference type="InterPro" id="IPR029470">
    <property type="entry name" value="PDDEXK_4"/>
</dbReference>